<dbReference type="KEGG" id="dpb:BABL1_gene_984"/>
<keyword evidence="2" id="KW-0812">Transmembrane</keyword>
<dbReference type="EMBL" id="HG793133">
    <property type="protein sequence ID" value="CDK30290.1"/>
    <property type="molecule type" value="Genomic_DNA"/>
</dbReference>
<keyword evidence="2" id="KW-0472">Membrane</keyword>
<accession>V6DFE0</accession>
<organism evidence="3 4">
    <name type="scientific">Candidatus Babela massiliensis</name>
    <dbReference type="NCBI Taxonomy" id="673862"/>
    <lineage>
        <taxon>Bacteria</taxon>
        <taxon>Candidatus Babelota</taxon>
        <taxon>Candidatus Babeliae</taxon>
        <taxon>Candidatus Babeliales</taxon>
        <taxon>Candidatus Babeliaceae</taxon>
        <taxon>Candidatus Babela</taxon>
    </lineage>
</organism>
<gene>
    <name evidence="3" type="ORF">BABL1_gene_984</name>
</gene>
<evidence type="ECO:0000256" key="2">
    <source>
        <dbReference type="SAM" id="Phobius"/>
    </source>
</evidence>
<dbReference type="Proteomes" id="UP000018769">
    <property type="component" value="Chromosome I"/>
</dbReference>
<dbReference type="RefSeq" id="WP_023791218.1">
    <property type="nucleotide sequence ID" value="NC_023003.1"/>
</dbReference>
<dbReference type="HOGENOM" id="CLU_1037004_0_0_7"/>
<proteinExistence type="predicted"/>
<feature type="transmembrane region" description="Helical" evidence="2">
    <location>
        <begin position="12"/>
        <end position="30"/>
    </location>
</feature>
<protein>
    <submittedName>
        <fullName evidence="3">Uncharacterized protein</fullName>
    </submittedName>
</protein>
<reference evidence="3 4" key="1">
    <citation type="journal article" date="2015" name="Biol. Direct">
        <title>Babela massiliensis, a representative of a widespread bacterial phylum with unusual adaptations to parasitism in amoebae.</title>
        <authorList>
            <person name="Pagnier I."/>
            <person name="Yutin N."/>
            <person name="Croce O."/>
            <person name="Makarova K.S."/>
            <person name="Wolf Y.I."/>
            <person name="Benamar S."/>
            <person name="Raoult D."/>
            <person name="Koonin E.V."/>
            <person name="La Scola B."/>
        </authorList>
    </citation>
    <scope>NUCLEOTIDE SEQUENCE [LARGE SCALE GENOMIC DNA]</scope>
    <source>
        <strain evidence="4">BABL1</strain>
    </source>
</reference>
<evidence type="ECO:0000313" key="3">
    <source>
        <dbReference type="EMBL" id="CDK30290.1"/>
    </source>
</evidence>
<feature type="region of interest" description="Disordered" evidence="1">
    <location>
        <begin position="56"/>
        <end position="81"/>
    </location>
</feature>
<evidence type="ECO:0000313" key="4">
    <source>
        <dbReference type="Proteomes" id="UP000018769"/>
    </source>
</evidence>
<sequence>MQVQYNDNLKEKCLVVLAVTLIHSYALIYFNKYINWNIYKLDNKNNYILPILDTTQDKSNNQNSSTHNINNQNKKSSTKKTQIYSSITNIKPQLTQNSITKQKLPTKQELFSLVQNIYIKDKSKETNQNSFSLNNCPEHLKEHVSKQIEELSTMDFKSKVYQALNESVLRAPEIMLDLNGNIEKNINIKLKMLKDGSLNITNFESTSIEKIDDYIKNILQDADLPNIPNRLNLDHFEFNNIIEVKAKKGYRAYKLRPNSNGQLGKYHL</sequence>
<dbReference type="OrthoDB" id="9783592at2"/>
<name>V6DFE0_9BACT</name>
<feature type="compositionally biased region" description="Low complexity" evidence="1">
    <location>
        <begin position="59"/>
        <end position="81"/>
    </location>
</feature>
<dbReference type="AlphaFoldDB" id="V6DFE0"/>
<keyword evidence="4" id="KW-1185">Reference proteome</keyword>
<keyword evidence="2" id="KW-1133">Transmembrane helix</keyword>
<evidence type="ECO:0000256" key="1">
    <source>
        <dbReference type="SAM" id="MobiDB-lite"/>
    </source>
</evidence>